<organism evidence="1 2">
    <name type="scientific">Escherichia coli</name>
    <dbReference type="NCBI Taxonomy" id="562"/>
    <lineage>
        <taxon>Bacteria</taxon>
        <taxon>Pseudomonadati</taxon>
        <taxon>Pseudomonadota</taxon>
        <taxon>Gammaproteobacteria</taxon>
        <taxon>Enterobacterales</taxon>
        <taxon>Enterobacteriaceae</taxon>
        <taxon>Escherichia</taxon>
    </lineage>
</organism>
<gene>
    <name evidence="1" type="ORF">D3C88_23965</name>
</gene>
<feature type="non-terminal residue" evidence="1">
    <location>
        <position position="38"/>
    </location>
</feature>
<dbReference type="Proteomes" id="UP000284508">
    <property type="component" value="Unassembled WGS sequence"/>
</dbReference>
<dbReference type="AlphaFoldDB" id="A0A418GF07"/>
<proteinExistence type="predicted"/>
<evidence type="ECO:0000313" key="1">
    <source>
        <dbReference type="EMBL" id="RIB39434.1"/>
    </source>
</evidence>
<reference evidence="1 2" key="1">
    <citation type="journal article" date="2018" name="BMC Microbiol.">
        <title>Genome sequencing of strains of the most prevalent clonal group of O1:K1:H7 Escherichia coli that causes neonatal meningitis in France.</title>
        <authorList>
            <person name="Geslain G."/>
            <person name="Birgy A."/>
            <person name="Adiba S."/>
            <person name="Magnan M."/>
            <person name="Courroux C."/>
            <person name="Levy C."/>
            <person name="Cohen R."/>
            <person name="Bidet P."/>
            <person name="Bonacorsi S."/>
        </authorList>
    </citation>
    <scope>NUCLEOTIDE SEQUENCE [LARGE SCALE GENOMIC DNA]</scope>
    <source>
        <strain evidence="1 2">S308</strain>
    </source>
</reference>
<protein>
    <submittedName>
        <fullName evidence="1">GTPase family protein</fullName>
    </submittedName>
</protein>
<evidence type="ECO:0000313" key="2">
    <source>
        <dbReference type="Proteomes" id="UP000284508"/>
    </source>
</evidence>
<accession>A0A418GF07</accession>
<dbReference type="EMBL" id="QXHA01001542">
    <property type="protein sequence ID" value="RIB39434.1"/>
    <property type="molecule type" value="Genomic_DNA"/>
</dbReference>
<comment type="caution">
    <text evidence="1">The sequence shown here is derived from an EMBL/GenBank/DDBJ whole genome shotgun (WGS) entry which is preliminary data.</text>
</comment>
<name>A0A418GF07_ECOLX</name>
<sequence>MSPPPPFRCAGVLSFFTGNTCMNPSDAIEAIEKPLSSL</sequence>